<evidence type="ECO:0000256" key="4">
    <source>
        <dbReference type="ARBA" id="ARBA00022840"/>
    </source>
</evidence>
<evidence type="ECO:0000313" key="8">
    <source>
        <dbReference type="Proteomes" id="UP001548832"/>
    </source>
</evidence>
<name>A0ABV2DKT0_9HYPH</name>
<dbReference type="Gene3D" id="2.40.50.140">
    <property type="entry name" value="Nucleic acid-binding proteins"/>
    <property type="match status" value="1"/>
</dbReference>
<dbReference type="InterPro" id="IPR027417">
    <property type="entry name" value="P-loop_NTPase"/>
</dbReference>
<dbReference type="Pfam" id="PF00005">
    <property type="entry name" value="ABC_tran"/>
    <property type="match status" value="1"/>
</dbReference>
<dbReference type="InterPro" id="IPR012340">
    <property type="entry name" value="NA-bd_OB-fold"/>
</dbReference>
<evidence type="ECO:0000256" key="1">
    <source>
        <dbReference type="ARBA" id="ARBA00005417"/>
    </source>
</evidence>
<proteinExistence type="inferred from homology"/>
<evidence type="ECO:0000256" key="2">
    <source>
        <dbReference type="ARBA" id="ARBA00022448"/>
    </source>
</evidence>
<reference evidence="7 8" key="1">
    <citation type="submission" date="2024-06" db="EMBL/GenBank/DDBJ databases">
        <authorList>
            <person name="Kim D.-U."/>
        </authorList>
    </citation>
    <scope>NUCLEOTIDE SEQUENCE [LARGE SCALE GENOMIC DNA]</scope>
    <source>
        <strain evidence="7 8">KACC15460</strain>
    </source>
</reference>
<evidence type="ECO:0000256" key="5">
    <source>
        <dbReference type="SAM" id="MobiDB-lite"/>
    </source>
</evidence>
<dbReference type="SMART" id="SM00382">
    <property type="entry name" value="AAA"/>
    <property type="match status" value="1"/>
</dbReference>
<keyword evidence="8" id="KW-1185">Reference proteome</keyword>
<gene>
    <name evidence="7" type="ORF">ABVQ20_23965</name>
</gene>
<dbReference type="Gene3D" id="2.40.50.100">
    <property type="match status" value="1"/>
</dbReference>
<dbReference type="Gene3D" id="3.40.50.300">
    <property type="entry name" value="P-loop containing nucleotide triphosphate hydrolases"/>
    <property type="match status" value="1"/>
</dbReference>
<dbReference type="InterPro" id="IPR003439">
    <property type="entry name" value="ABC_transporter-like_ATP-bd"/>
</dbReference>
<keyword evidence="2" id="KW-0813">Transport</keyword>
<dbReference type="PROSITE" id="PS00211">
    <property type="entry name" value="ABC_TRANSPORTER_1"/>
    <property type="match status" value="1"/>
</dbReference>
<sequence>MIKPGTQSGLPLRLAGLSKNYGSFKALEPTNLDVNAGEFLTLLGPSGSGKTTLLNLTAGYIEPTAGEIRIGDRDVTHTPARHRNIGMVFQNYALFPHMSVGENVAYGLTVRRLSKPDIARKVDEILALMRLDGFADRPIQQLSGGQQQRVALARALVIEPDVLLMDEPLGALDKQLRRSVQLELRRLHQRLGRTTIYVTHDQEEALVLSDRIAVMDSGRIQQLGTVDDLYDRPVNAFVAGFIGESNLLPVRVLSTSGGQASVDVEAFSRTIAVDAAPGTAPGEPARLLIRPEHVELGQGGDGVVAEIVEVIYLGELTQLTLRLESGQTLAARQITDRTLQAGAKVHVSWKPGNVRAVPHSPPKPTKTEKADA</sequence>
<dbReference type="InterPro" id="IPR003593">
    <property type="entry name" value="AAA+_ATPase"/>
</dbReference>
<dbReference type="Pfam" id="PF08402">
    <property type="entry name" value="TOBE_2"/>
    <property type="match status" value="1"/>
</dbReference>
<dbReference type="Proteomes" id="UP001548832">
    <property type="component" value="Unassembled WGS sequence"/>
</dbReference>
<protein>
    <submittedName>
        <fullName evidence="7">ABC transporter ATP-binding protein</fullName>
    </submittedName>
</protein>
<evidence type="ECO:0000259" key="6">
    <source>
        <dbReference type="PROSITE" id="PS50893"/>
    </source>
</evidence>
<dbReference type="SUPFAM" id="SSF50331">
    <property type="entry name" value="MOP-like"/>
    <property type="match status" value="1"/>
</dbReference>
<evidence type="ECO:0000313" key="7">
    <source>
        <dbReference type="EMBL" id="MET2830038.1"/>
    </source>
</evidence>
<dbReference type="InterPro" id="IPR050093">
    <property type="entry name" value="ABC_SmlMolc_Importer"/>
</dbReference>
<dbReference type="InterPro" id="IPR008995">
    <property type="entry name" value="Mo/tungstate-bd_C_term_dom"/>
</dbReference>
<keyword evidence="4 7" id="KW-0067">ATP-binding</keyword>
<comment type="caution">
    <text evidence="7">The sequence shown here is derived from an EMBL/GenBank/DDBJ whole genome shotgun (WGS) entry which is preliminary data.</text>
</comment>
<dbReference type="GO" id="GO:0005524">
    <property type="term" value="F:ATP binding"/>
    <property type="evidence" value="ECO:0007669"/>
    <property type="project" value="UniProtKB-KW"/>
</dbReference>
<evidence type="ECO:0000256" key="3">
    <source>
        <dbReference type="ARBA" id="ARBA00022741"/>
    </source>
</evidence>
<dbReference type="EMBL" id="JBEWSZ010000001">
    <property type="protein sequence ID" value="MET2830038.1"/>
    <property type="molecule type" value="Genomic_DNA"/>
</dbReference>
<organism evidence="7 8">
    <name type="scientific">Mesorhizobium shangrilense</name>
    <dbReference type="NCBI Taxonomy" id="460060"/>
    <lineage>
        <taxon>Bacteria</taxon>
        <taxon>Pseudomonadati</taxon>
        <taxon>Pseudomonadota</taxon>
        <taxon>Alphaproteobacteria</taxon>
        <taxon>Hyphomicrobiales</taxon>
        <taxon>Phyllobacteriaceae</taxon>
        <taxon>Mesorhizobium</taxon>
    </lineage>
</organism>
<dbReference type="InterPro" id="IPR017871">
    <property type="entry name" value="ABC_transporter-like_CS"/>
</dbReference>
<dbReference type="SUPFAM" id="SSF52540">
    <property type="entry name" value="P-loop containing nucleoside triphosphate hydrolases"/>
    <property type="match status" value="1"/>
</dbReference>
<dbReference type="PANTHER" id="PTHR42781">
    <property type="entry name" value="SPERMIDINE/PUTRESCINE IMPORT ATP-BINDING PROTEIN POTA"/>
    <property type="match status" value="1"/>
</dbReference>
<dbReference type="PROSITE" id="PS50893">
    <property type="entry name" value="ABC_TRANSPORTER_2"/>
    <property type="match status" value="1"/>
</dbReference>
<keyword evidence="3" id="KW-0547">Nucleotide-binding</keyword>
<feature type="domain" description="ABC transporter" evidence="6">
    <location>
        <begin position="12"/>
        <end position="242"/>
    </location>
</feature>
<feature type="region of interest" description="Disordered" evidence="5">
    <location>
        <begin position="351"/>
        <end position="372"/>
    </location>
</feature>
<dbReference type="InterPro" id="IPR013611">
    <property type="entry name" value="Transp-assoc_OB_typ2"/>
</dbReference>
<dbReference type="PANTHER" id="PTHR42781:SF4">
    <property type="entry name" value="SPERMIDINE_PUTRESCINE IMPORT ATP-BINDING PROTEIN POTA"/>
    <property type="match status" value="1"/>
</dbReference>
<comment type="similarity">
    <text evidence="1">Belongs to the ABC transporter superfamily.</text>
</comment>
<accession>A0ABV2DKT0</accession>
<dbReference type="RefSeq" id="WP_354461947.1">
    <property type="nucleotide sequence ID" value="NZ_JBEWSZ010000001.1"/>
</dbReference>